<dbReference type="Proteomes" id="UP000762676">
    <property type="component" value="Unassembled WGS sequence"/>
</dbReference>
<keyword evidence="1" id="KW-0812">Transmembrane</keyword>
<name>A0AAV4ISV9_9GAST</name>
<comment type="caution">
    <text evidence="2">The sequence shown here is derived from an EMBL/GenBank/DDBJ whole genome shotgun (WGS) entry which is preliminary data.</text>
</comment>
<evidence type="ECO:0000313" key="2">
    <source>
        <dbReference type="EMBL" id="GFS13634.1"/>
    </source>
</evidence>
<reference evidence="2 3" key="1">
    <citation type="journal article" date="2021" name="Elife">
        <title>Chloroplast acquisition without the gene transfer in kleptoplastic sea slugs, Plakobranchus ocellatus.</title>
        <authorList>
            <person name="Maeda T."/>
            <person name="Takahashi S."/>
            <person name="Yoshida T."/>
            <person name="Shimamura S."/>
            <person name="Takaki Y."/>
            <person name="Nagai Y."/>
            <person name="Toyoda A."/>
            <person name="Suzuki Y."/>
            <person name="Arimoto A."/>
            <person name="Ishii H."/>
            <person name="Satoh N."/>
            <person name="Nishiyama T."/>
            <person name="Hasebe M."/>
            <person name="Maruyama T."/>
            <person name="Minagawa J."/>
            <person name="Obokata J."/>
            <person name="Shigenobu S."/>
        </authorList>
    </citation>
    <scope>NUCLEOTIDE SEQUENCE [LARGE SCALE GENOMIC DNA]</scope>
</reference>
<organism evidence="2 3">
    <name type="scientific">Elysia marginata</name>
    <dbReference type="NCBI Taxonomy" id="1093978"/>
    <lineage>
        <taxon>Eukaryota</taxon>
        <taxon>Metazoa</taxon>
        <taxon>Spiralia</taxon>
        <taxon>Lophotrochozoa</taxon>
        <taxon>Mollusca</taxon>
        <taxon>Gastropoda</taxon>
        <taxon>Heterobranchia</taxon>
        <taxon>Euthyneura</taxon>
        <taxon>Panpulmonata</taxon>
        <taxon>Sacoglossa</taxon>
        <taxon>Placobranchoidea</taxon>
        <taxon>Plakobranchidae</taxon>
        <taxon>Elysia</taxon>
    </lineage>
</organism>
<evidence type="ECO:0000313" key="3">
    <source>
        <dbReference type="Proteomes" id="UP000762676"/>
    </source>
</evidence>
<accession>A0AAV4ISV9</accession>
<dbReference type="AlphaFoldDB" id="A0AAV4ISV9"/>
<evidence type="ECO:0008006" key="4">
    <source>
        <dbReference type="Google" id="ProtNLM"/>
    </source>
</evidence>
<feature type="transmembrane region" description="Helical" evidence="1">
    <location>
        <begin position="32"/>
        <end position="65"/>
    </location>
</feature>
<evidence type="ECO:0000256" key="1">
    <source>
        <dbReference type="SAM" id="Phobius"/>
    </source>
</evidence>
<dbReference type="EMBL" id="BMAT01006487">
    <property type="protein sequence ID" value="GFS13634.1"/>
    <property type="molecule type" value="Genomic_DNA"/>
</dbReference>
<proteinExistence type="predicted"/>
<gene>
    <name evidence="2" type="ORF">ElyMa_003141700</name>
</gene>
<keyword evidence="1" id="KW-1133">Transmembrane helix</keyword>
<sequence length="107" mass="11464">MVCTSRMISFCLSLLRFASILPGCVYLCFEAAAIVAAAAAAVVVLVVVVVVVAVVVVVVVVVALLKIRLKLYGSSSILIFCIPDLKVVQRSLFLEPQNVYNVMSFTV</sequence>
<protein>
    <recommendedName>
        <fullName evidence="4">G-protein coupled receptors family 1 profile domain-containing protein</fullName>
    </recommendedName>
</protein>
<keyword evidence="3" id="KW-1185">Reference proteome</keyword>
<keyword evidence="1" id="KW-0472">Membrane</keyword>